<evidence type="ECO:0000256" key="4">
    <source>
        <dbReference type="ARBA" id="ARBA00022989"/>
    </source>
</evidence>
<keyword evidence="2" id="KW-0245">EGF-like domain</keyword>
<dbReference type="GO" id="GO:0005509">
    <property type="term" value="F:calcium ion binding"/>
    <property type="evidence" value="ECO:0007669"/>
    <property type="project" value="InterPro"/>
</dbReference>
<dbReference type="GO" id="GO:0004930">
    <property type="term" value="F:G protein-coupled receptor activity"/>
    <property type="evidence" value="ECO:0007669"/>
    <property type="project" value="InterPro"/>
</dbReference>
<proteinExistence type="predicted"/>
<dbReference type="SMART" id="SM00179">
    <property type="entry name" value="EGF_CA"/>
    <property type="match status" value="1"/>
</dbReference>
<feature type="transmembrane region" description="Helical" evidence="7">
    <location>
        <begin position="370"/>
        <end position="388"/>
    </location>
</feature>
<feature type="chain" id="PRO_5035425013" evidence="8">
    <location>
        <begin position="24"/>
        <end position="604"/>
    </location>
</feature>
<dbReference type="PANTHER" id="PTHR12011:SF469">
    <property type="entry name" value="ADHESION G PROTEIN-COUPLED RECEPTOR E1-RELATED"/>
    <property type="match status" value="1"/>
</dbReference>
<dbReference type="InterPro" id="IPR057244">
    <property type="entry name" value="GAIN_B"/>
</dbReference>
<dbReference type="GO" id="GO:0005886">
    <property type="term" value="C:plasma membrane"/>
    <property type="evidence" value="ECO:0007669"/>
    <property type="project" value="TreeGrafter"/>
</dbReference>
<dbReference type="GO" id="GO:0007189">
    <property type="term" value="P:adenylate cyclase-activating G protein-coupled receptor signaling pathway"/>
    <property type="evidence" value="ECO:0007669"/>
    <property type="project" value="TreeGrafter"/>
</dbReference>
<sequence length="604" mass="67788">MLRPLLTTLLVTTLCSILSSTLARRDCAGSPKGCKPVKENVDECALDPGICGDELAICRNMRRGFHCECPDGYLPSPGINWRINFTVCKELDSILPARNKNRLVRVDRLMEMIRNMTEDGLPLKTVSLLLDELADDDRRRPVRHRHAVLLSKRKLISKLVERTSTRSSLNFITKSTEGEILSIGPNASLTGFPQLRTPSADVYLDIDLGGIARKNNGSASVALVGYSNMQDVLEAELFHTEENGTRTIISRVVSATLEDVFDAELSNSVNFTLRHINVSYRRGKVYCVYWNESAWIEDGCTMSKTNYTHTVCTCVHLSTFSLIMQTDGRTQDPALRLLNILTTMLGLVFLTLAVLTFALRRKNPQITNTARLNLSACLLVAHVLFLVVQSNNHMQEVSCGVLSVFVHFLYLCCFVWLTIEAALLLMSTRGLEQFTPDTQQLASWKYMYVIGYGLPLVIVGVSVGLKPDGYGSQQCWLSRTDGFIWSFLGPVFFILAVNAILLITIFTILQRSECHISKIRYARGLAQKAMFQTSILGLPWLLGLPAPSNRGLEVLVIVVHSLQGFCIFLIHCVFSEEVRHQYMTWWKKFRPSGEVQICQCFAKQ</sequence>
<evidence type="ECO:0000313" key="12">
    <source>
        <dbReference type="RefSeq" id="XP_042559514.1"/>
    </source>
</evidence>
<dbReference type="InterPro" id="IPR000832">
    <property type="entry name" value="GPCR_2_secretin-like"/>
</dbReference>
<dbReference type="CDD" id="cd00054">
    <property type="entry name" value="EGF_CA"/>
    <property type="match status" value="1"/>
</dbReference>
<dbReference type="RefSeq" id="XP_042559514.1">
    <property type="nucleotide sequence ID" value="XM_042703580.1"/>
</dbReference>
<evidence type="ECO:0000256" key="3">
    <source>
        <dbReference type="ARBA" id="ARBA00022692"/>
    </source>
</evidence>
<dbReference type="InterPro" id="IPR000203">
    <property type="entry name" value="GPS"/>
</dbReference>
<feature type="transmembrane region" description="Helical" evidence="7">
    <location>
        <begin position="529"/>
        <end position="548"/>
    </location>
</feature>
<evidence type="ECO:0000313" key="11">
    <source>
        <dbReference type="Proteomes" id="UP000515152"/>
    </source>
</evidence>
<dbReference type="PROSITE" id="PS50221">
    <property type="entry name" value="GAIN_B"/>
    <property type="match status" value="1"/>
</dbReference>
<dbReference type="PROSITE" id="PS00010">
    <property type="entry name" value="ASX_HYDROXYL"/>
    <property type="match status" value="1"/>
</dbReference>
<dbReference type="SMART" id="SM00303">
    <property type="entry name" value="GPS"/>
    <property type="match status" value="1"/>
</dbReference>
<keyword evidence="8" id="KW-0732">Signal</keyword>
<evidence type="ECO:0000256" key="7">
    <source>
        <dbReference type="SAM" id="Phobius"/>
    </source>
</evidence>
<protein>
    <submittedName>
        <fullName evidence="12">Adhesion G protein-coupled receptor E3-like</fullName>
    </submittedName>
</protein>
<evidence type="ECO:0000256" key="6">
    <source>
        <dbReference type="ARBA" id="ARBA00023157"/>
    </source>
</evidence>
<feature type="domain" description="GAIN-B" evidence="9">
    <location>
        <begin position="167"/>
        <end position="330"/>
    </location>
</feature>
<evidence type="ECO:0000256" key="2">
    <source>
        <dbReference type="ARBA" id="ARBA00022536"/>
    </source>
</evidence>
<dbReference type="Proteomes" id="UP000515152">
    <property type="component" value="Chromosome 24"/>
</dbReference>
<dbReference type="OrthoDB" id="1100386at2759"/>
<dbReference type="GeneID" id="122128791"/>
<reference evidence="12" key="1">
    <citation type="submission" date="2025-08" db="UniProtKB">
        <authorList>
            <consortium name="RefSeq"/>
        </authorList>
    </citation>
    <scope>IDENTIFICATION</scope>
</reference>
<dbReference type="InterPro" id="IPR049883">
    <property type="entry name" value="NOTCH1_EGF-like"/>
</dbReference>
<dbReference type="Pfam" id="PF01825">
    <property type="entry name" value="GPS"/>
    <property type="match status" value="1"/>
</dbReference>
<feature type="transmembrane region" description="Helical" evidence="7">
    <location>
        <begin position="400"/>
        <end position="425"/>
    </location>
</feature>
<evidence type="ECO:0000259" key="9">
    <source>
        <dbReference type="PROSITE" id="PS50221"/>
    </source>
</evidence>
<feature type="transmembrane region" description="Helical" evidence="7">
    <location>
        <begin position="485"/>
        <end position="509"/>
    </location>
</feature>
<comment type="subcellular location">
    <subcellularLocation>
        <location evidence="1">Membrane</location>
        <topology evidence="1">Multi-pass membrane protein</topology>
    </subcellularLocation>
</comment>
<keyword evidence="11" id="KW-1185">Reference proteome</keyword>
<dbReference type="KEGG" id="char:122128791"/>
<keyword evidence="3 7" id="KW-0812">Transmembrane</keyword>
<feature type="signal peptide" evidence="8">
    <location>
        <begin position="1"/>
        <end position="23"/>
    </location>
</feature>
<dbReference type="AlphaFoldDB" id="A0A8M1KC63"/>
<dbReference type="Pfam" id="PF00002">
    <property type="entry name" value="7tm_2"/>
    <property type="match status" value="1"/>
</dbReference>
<organism evidence="11 12">
    <name type="scientific">Clupea harengus</name>
    <name type="common">Atlantic herring</name>
    <dbReference type="NCBI Taxonomy" id="7950"/>
    <lineage>
        <taxon>Eukaryota</taxon>
        <taxon>Metazoa</taxon>
        <taxon>Chordata</taxon>
        <taxon>Craniata</taxon>
        <taxon>Vertebrata</taxon>
        <taxon>Euteleostomi</taxon>
        <taxon>Actinopterygii</taxon>
        <taxon>Neopterygii</taxon>
        <taxon>Teleostei</taxon>
        <taxon>Clupei</taxon>
        <taxon>Clupeiformes</taxon>
        <taxon>Clupeoidei</taxon>
        <taxon>Clupeidae</taxon>
        <taxon>Clupea</taxon>
    </lineage>
</organism>
<dbReference type="InterPro" id="IPR017981">
    <property type="entry name" value="GPCR_2-like_7TM"/>
</dbReference>
<name>A0A8M1KC63_CLUHA</name>
<feature type="transmembrane region" description="Helical" evidence="7">
    <location>
        <begin position="337"/>
        <end position="358"/>
    </location>
</feature>
<evidence type="ECO:0000256" key="8">
    <source>
        <dbReference type="SAM" id="SignalP"/>
    </source>
</evidence>
<feature type="transmembrane region" description="Helical" evidence="7">
    <location>
        <begin position="554"/>
        <end position="574"/>
    </location>
</feature>
<dbReference type="InterPro" id="IPR000152">
    <property type="entry name" value="EGF-type_Asp/Asn_hydroxyl_site"/>
</dbReference>
<evidence type="ECO:0000259" key="10">
    <source>
        <dbReference type="PROSITE" id="PS50261"/>
    </source>
</evidence>
<dbReference type="InterPro" id="IPR001881">
    <property type="entry name" value="EGF-like_Ca-bd_dom"/>
</dbReference>
<feature type="transmembrane region" description="Helical" evidence="7">
    <location>
        <begin position="446"/>
        <end position="465"/>
    </location>
</feature>
<dbReference type="Pfam" id="PF07645">
    <property type="entry name" value="EGF_CA"/>
    <property type="match status" value="1"/>
</dbReference>
<dbReference type="PROSITE" id="PS50261">
    <property type="entry name" value="G_PROTEIN_RECEP_F2_4"/>
    <property type="match status" value="1"/>
</dbReference>
<dbReference type="PANTHER" id="PTHR12011">
    <property type="entry name" value="ADHESION G-PROTEIN COUPLED RECEPTOR"/>
    <property type="match status" value="1"/>
</dbReference>
<evidence type="ECO:0000256" key="5">
    <source>
        <dbReference type="ARBA" id="ARBA00023136"/>
    </source>
</evidence>
<feature type="domain" description="G-protein coupled receptors family 2 profile 2" evidence="10">
    <location>
        <begin position="335"/>
        <end position="575"/>
    </location>
</feature>
<keyword evidence="5 7" id="KW-0472">Membrane</keyword>
<gene>
    <name evidence="12" type="primary">LOC122128791</name>
</gene>
<keyword evidence="4 7" id="KW-1133">Transmembrane helix</keyword>
<accession>A0A8M1KC63</accession>
<evidence type="ECO:0000256" key="1">
    <source>
        <dbReference type="ARBA" id="ARBA00004141"/>
    </source>
</evidence>
<keyword evidence="6" id="KW-1015">Disulfide bond</keyword>
<dbReference type="GO" id="GO:0007166">
    <property type="term" value="P:cell surface receptor signaling pathway"/>
    <property type="evidence" value="ECO:0007669"/>
    <property type="project" value="InterPro"/>
</dbReference>